<feature type="compositionally biased region" description="Basic and acidic residues" evidence="1">
    <location>
        <begin position="594"/>
        <end position="608"/>
    </location>
</feature>
<evidence type="ECO:0000256" key="2">
    <source>
        <dbReference type="SAM" id="SignalP"/>
    </source>
</evidence>
<organism evidence="3 4">
    <name type="scientific">Sphingobium baderi</name>
    <dbReference type="NCBI Taxonomy" id="1332080"/>
    <lineage>
        <taxon>Bacteria</taxon>
        <taxon>Pseudomonadati</taxon>
        <taxon>Pseudomonadota</taxon>
        <taxon>Alphaproteobacteria</taxon>
        <taxon>Sphingomonadales</taxon>
        <taxon>Sphingomonadaceae</taxon>
        <taxon>Sphingobium</taxon>
    </lineage>
</organism>
<dbReference type="Proteomes" id="UP000056968">
    <property type="component" value="Chromosome"/>
</dbReference>
<feature type="region of interest" description="Disordered" evidence="1">
    <location>
        <begin position="166"/>
        <end position="191"/>
    </location>
</feature>
<reference evidence="3 4" key="1">
    <citation type="submission" date="2015-11" db="EMBL/GenBank/DDBJ databases">
        <title>A Two-component Flavoprotein Monooxygenase System MeaXY Responsible for para-Hydroxylation of 2-Methyl-6-ethylaniline and 2,6-Diethylaniline in Sphingobium baderi DE-13.</title>
        <authorList>
            <person name="Cheng M."/>
            <person name="Meng Q."/>
            <person name="Yang Y."/>
            <person name="Chu C."/>
            <person name="Yan X."/>
            <person name="He J."/>
            <person name="Li S."/>
        </authorList>
    </citation>
    <scope>NUCLEOTIDE SEQUENCE [LARGE SCALE GENOMIC DNA]</scope>
    <source>
        <strain evidence="3 4">DE-13</strain>
    </source>
</reference>
<dbReference type="InterPro" id="IPR038610">
    <property type="entry name" value="FliK-like_C_sf"/>
</dbReference>
<keyword evidence="4" id="KW-1185">Reference proteome</keyword>
<dbReference type="STRING" id="1332080.ATN00_06690"/>
<dbReference type="KEGG" id="sbd:ATN00_06690"/>
<dbReference type="EMBL" id="CP013264">
    <property type="protein sequence ID" value="ALR20039.1"/>
    <property type="molecule type" value="Genomic_DNA"/>
</dbReference>
<feature type="compositionally biased region" description="Low complexity" evidence="1">
    <location>
        <begin position="524"/>
        <end position="551"/>
    </location>
</feature>
<protein>
    <recommendedName>
        <fullName evidence="5">Flagellar hook-length control protein-like C-terminal domain-containing protein</fullName>
    </recommendedName>
</protein>
<name>A0A0S3EXD8_9SPHN</name>
<gene>
    <name evidence="3" type="ORF">ATN00_06690</name>
</gene>
<feature type="region of interest" description="Disordered" evidence="1">
    <location>
        <begin position="517"/>
        <end position="608"/>
    </location>
</feature>
<feature type="chain" id="PRO_5006611742" description="Flagellar hook-length control protein-like C-terminal domain-containing protein" evidence="2">
    <location>
        <begin position="19"/>
        <end position="608"/>
    </location>
</feature>
<feature type="region of interest" description="Disordered" evidence="1">
    <location>
        <begin position="241"/>
        <end position="301"/>
    </location>
</feature>
<dbReference type="Gene3D" id="3.30.750.140">
    <property type="match status" value="1"/>
</dbReference>
<sequence length="608" mass="61019">MNMLTSLKTLLFSSAAMKMPLAGDGSGATLPAGKVDFAALLNGSMKGHVAVSDTPAFSAGATAKEGVVDAGADVAVPPPAAPPATDAPSIAPEMLEEPVLPAIPSIVPDISAAVERPVTAVPPVGTPVDDAEKGEATDQTAVSGAGIIADYKPRTAVDHLPEQPAIARPVPDDKIDEAEPVEGGEPADENEVKETGEDVAAVAPPTVPAQPVIVAPVPEMVRPAPVDQPVMAAEKVKVAVSTPSVPAPAGTVRSSSKPEVAAQPQAEPAVPNDGTQNTVLTDKKPSIAPGKVTSKDALLSPDDEAAASPVVGTVSPSAAPAGKLARSEALSLLQMVREQFARTSPETARVPEAMAAAHKGGRDGKPTIAEPTMPPAIAVSDADPAGATASAQPQPVATGVPAPAVAAMMPTVDVGASLGAQVVDMGVSGQWIDGLARDIAGLAQNGAHGRFQINASQLGSVQVDIRQGADGAAVSLTVANEAAEIALKQDSDRLRLDAGLAAVRIADVKIERAPHVAEAARPDGAGQSGNQQSGQQQPGQQSSSQGSASGWQGAGQGAGQGMAQSERQGQWQARENIASGHKGSADRAVINQKDAGDGAGDARRARYA</sequence>
<dbReference type="RefSeq" id="WP_062063396.1">
    <property type="nucleotide sequence ID" value="NZ_CP013264.1"/>
</dbReference>
<evidence type="ECO:0000313" key="3">
    <source>
        <dbReference type="EMBL" id="ALR20039.1"/>
    </source>
</evidence>
<proteinExistence type="predicted"/>
<evidence type="ECO:0008006" key="5">
    <source>
        <dbReference type="Google" id="ProtNLM"/>
    </source>
</evidence>
<dbReference type="AlphaFoldDB" id="A0A0S3EXD8"/>
<dbReference type="OrthoDB" id="7478760at2"/>
<evidence type="ECO:0000313" key="4">
    <source>
        <dbReference type="Proteomes" id="UP000056968"/>
    </source>
</evidence>
<feature type="compositionally biased region" description="Low complexity" evidence="1">
    <location>
        <begin position="258"/>
        <end position="271"/>
    </location>
</feature>
<evidence type="ECO:0000256" key="1">
    <source>
        <dbReference type="SAM" id="MobiDB-lite"/>
    </source>
</evidence>
<feature type="signal peptide" evidence="2">
    <location>
        <begin position="1"/>
        <end position="18"/>
    </location>
</feature>
<feature type="compositionally biased region" description="Acidic residues" evidence="1">
    <location>
        <begin position="174"/>
        <end position="189"/>
    </location>
</feature>
<accession>A0A0S3EXD8</accession>
<feature type="region of interest" description="Disordered" evidence="1">
    <location>
        <begin position="356"/>
        <end position="394"/>
    </location>
</feature>
<keyword evidence="2" id="KW-0732">Signal</keyword>